<gene>
    <name evidence="7" type="ORF">QRD43_08035</name>
</gene>
<evidence type="ECO:0000256" key="1">
    <source>
        <dbReference type="ARBA" id="ARBA00022801"/>
    </source>
</evidence>
<evidence type="ECO:0000256" key="3">
    <source>
        <dbReference type="ARBA" id="ARBA00023098"/>
    </source>
</evidence>
<feature type="compositionally biased region" description="Low complexity" evidence="5">
    <location>
        <begin position="1"/>
        <end position="23"/>
    </location>
</feature>
<feature type="active site" description="Proton acceptor" evidence="4">
    <location>
        <position position="246"/>
    </location>
</feature>
<organism evidence="7 8">
    <name type="scientific">Roseateles subflavus</name>
    <dbReference type="NCBI Taxonomy" id="3053353"/>
    <lineage>
        <taxon>Bacteria</taxon>
        <taxon>Pseudomonadati</taxon>
        <taxon>Pseudomonadota</taxon>
        <taxon>Betaproteobacteria</taxon>
        <taxon>Burkholderiales</taxon>
        <taxon>Sphaerotilaceae</taxon>
        <taxon>Roseateles</taxon>
    </lineage>
</organism>
<feature type="short sequence motif" description="GXSXG" evidence="4">
    <location>
        <begin position="77"/>
        <end position="81"/>
    </location>
</feature>
<dbReference type="PROSITE" id="PS51635">
    <property type="entry name" value="PNPLA"/>
    <property type="match status" value="1"/>
</dbReference>
<name>A0ABT7LJY7_9BURK</name>
<feature type="active site" description="Nucleophile" evidence="4">
    <location>
        <position position="79"/>
    </location>
</feature>
<evidence type="ECO:0000256" key="5">
    <source>
        <dbReference type="SAM" id="MobiDB-lite"/>
    </source>
</evidence>
<keyword evidence="3 4" id="KW-0443">Lipid metabolism</keyword>
<comment type="caution">
    <text evidence="7">The sequence shown here is derived from an EMBL/GenBank/DDBJ whole genome shotgun (WGS) entry which is preliminary data.</text>
</comment>
<proteinExistence type="predicted"/>
<reference evidence="7 8" key="1">
    <citation type="submission" date="2023-06" db="EMBL/GenBank/DDBJ databases">
        <title>Pelomonas sp. APW6 16S ribosomal RNA gene genome sequencing and assembly.</title>
        <authorList>
            <person name="Woo H."/>
        </authorList>
    </citation>
    <scope>NUCLEOTIDE SEQUENCE [LARGE SCALE GENOMIC DNA]</scope>
    <source>
        <strain evidence="7 8">APW6</strain>
    </source>
</reference>
<accession>A0ABT7LJY7</accession>
<dbReference type="Gene3D" id="3.40.1090.10">
    <property type="entry name" value="Cytosolic phospholipase A2 catalytic domain"/>
    <property type="match status" value="2"/>
</dbReference>
<dbReference type="PANTHER" id="PTHR14226">
    <property type="entry name" value="NEUROPATHY TARGET ESTERASE/SWISS CHEESE D.MELANOGASTER"/>
    <property type="match status" value="1"/>
</dbReference>
<keyword evidence="8" id="KW-1185">Reference proteome</keyword>
<dbReference type="InterPro" id="IPR050301">
    <property type="entry name" value="NTE"/>
</dbReference>
<evidence type="ECO:0000256" key="2">
    <source>
        <dbReference type="ARBA" id="ARBA00022963"/>
    </source>
</evidence>
<keyword evidence="1 4" id="KW-0378">Hydrolase</keyword>
<dbReference type="EMBL" id="JASVDS010000002">
    <property type="protein sequence ID" value="MDL5031856.1"/>
    <property type="molecule type" value="Genomic_DNA"/>
</dbReference>
<dbReference type="SUPFAM" id="SSF52151">
    <property type="entry name" value="FabD/lysophospholipase-like"/>
    <property type="match status" value="1"/>
</dbReference>
<comment type="caution">
    <text evidence="4">Lacks conserved residue(s) required for the propagation of feature annotation.</text>
</comment>
<feature type="domain" description="PNPLA" evidence="6">
    <location>
        <begin position="41"/>
        <end position="259"/>
    </location>
</feature>
<dbReference type="Pfam" id="PF01734">
    <property type="entry name" value="Patatin"/>
    <property type="match status" value="1"/>
</dbReference>
<dbReference type="PANTHER" id="PTHR14226:SF57">
    <property type="entry name" value="BLR7027 PROTEIN"/>
    <property type="match status" value="1"/>
</dbReference>
<dbReference type="RefSeq" id="WP_285981967.1">
    <property type="nucleotide sequence ID" value="NZ_JASVDS010000002.1"/>
</dbReference>
<evidence type="ECO:0000259" key="6">
    <source>
        <dbReference type="PROSITE" id="PS51635"/>
    </source>
</evidence>
<evidence type="ECO:0000256" key="4">
    <source>
        <dbReference type="PROSITE-ProRule" id="PRU01161"/>
    </source>
</evidence>
<protein>
    <submittedName>
        <fullName evidence="7">Patatin-like phospholipase family protein</fullName>
    </submittedName>
</protein>
<sequence>MNASSRPRSPSRARPSAPAATAAPRRRRADRPKDGPRIGLALAGGGPLGAIYEIGALCALEESIDGLDLRNCSSYIGVSAGGFIAAGLINGLSPRDLSEAFIENSARSADSFDPSVLLHPAWDEYWRRLRTVPGLVGTALWQTLVQGRSVLGAFERLGRALPAGLLSGEALAEQLHAQFSRPGRSDDFRKLRHRLVLVATDLDSGEAVPFGLPGWDHVPVSKAVQASAALPGLFPPVEIDGRFYVDGALKKTIHASVLLQEGLDLLLCLNPLVPYEGEPGVQEHEPHRSSRPKGQRIPRLVDGGLPVVLSQTLRSLIHSRLELGMKGYARSHPDTDILLFEPNKRDAELFMANTFSYSQRRHLAEHAYQATRRQLLERAQDLAPTLARHGLTLRLDRLCDSKRELVPGALKTPSRAAIAMARLDQALSLLEARHGVHAP</sequence>
<dbReference type="InterPro" id="IPR016035">
    <property type="entry name" value="Acyl_Trfase/lysoPLipase"/>
</dbReference>
<evidence type="ECO:0000313" key="8">
    <source>
        <dbReference type="Proteomes" id="UP001238603"/>
    </source>
</evidence>
<keyword evidence="2 4" id="KW-0442">Lipid degradation</keyword>
<evidence type="ECO:0000313" key="7">
    <source>
        <dbReference type="EMBL" id="MDL5031856.1"/>
    </source>
</evidence>
<feature type="region of interest" description="Disordered" evidence="5">
    <location>
        <begin position="1"/>
        <end position="37"/>
    </location>
</feature>
<feature type="region of interest" description="Disordered" evidence="5">
    <location>
        <begin position="279"/>
        <end position="298"/>
    </location>
</feature>
<dbReference type="Proteomes" id="UP001238603">
    <property type="component" value="Unassembled WGS sequence"/>
</dbReference>
<dbReference type="InterPro" id="IPR002641">
    <property type="entry name" value="PNPLA_dom"/>
</dbReference>
<feature type="short sequence motif" description="DGA/G" evidence="4">
    <location>
        <begin position="246"/>
        <end position="248"/>
    </location>
</feature>